<organism evidence="1 2">
    <name type="scientific">Niastella populi</name>
    <dbReference type="NCBI Taxonomy" id="550983"/>
    <lineage>
        <taxon>Bacteria</taxon>
        <taxon>Pseudomonadati</taxon>
        <taxon>Bacteroidota</taxon>
        <taxon>Chitinophagia</taxon>
        <taxon>Chitinophagales</taxon>
        <taxon>Chitinophagaceae</taxon>
        <taxon>Niastella</taxon>
    </lineage>
</organism>
<dbReference type="RefSeq" id="WP_081158566.1">
    <property type="nucleotide sequence ID" value="NZ_LWBP01000001.1"/>
</dbReference>
<gene>
    <name evidence="1" type="ORF">A4R26_00545</name>
</gene>
<dbReference type="InterPro" id="IPR045997">
    <property type="entry name" value="DUF5953"/>
</dbReference>
<dbReference type="OrthoDB" id="9553371at2"/>
<dbReference type="Proteomes" id="UP000192276">
    <property type="component" value="Unassembled WGS sequence"/>
</dbReference>
<dbReference type="STRING" id="550983.A4R26_00545"/>
<comment type="caution">
    <text evidence="1">The sequence shown here is derived from an EMBL/GenBank/DDBJ whole genome shotgun (WGS) entry which is preliminary data.</text>
</comment>
<reference evidence="2" key="1">
    <citation type="submission" date="2016-04" db="EMBL/GenBank/DDBJ databases">
        <authorList>
            <person name="Chen L."/>
            <person name="Zhuang W."/>
            <person name="Wang G."/>
        </authorList>
    </citation>
    <scope>NUCLEOTIDE SEQUENCE [LARGE SCALE GENOMIC DNA]</scope>
    <source>
        <strain evidence="2">208</strain>
    </source>
</reference>
<evidence type="ECO:0000313" key="1">
    <source>
        <dbReference type="EMBL" id="OQP68331.1"/>
    </source>
</evidence>
<evidence type="ECO:0000313" key="2">
    <source>
        <dbReference type="Proteomes" id="UP000192276"/>
    </source>
</evidence>
<dbReference type="EMBL" id="LWBP01000001">
    <property type="protein sequence ID" value="OQP68331.1"/>
    <property type="molecule type" value="Genomic_DNA"/>
</dbReference>
<sequence length="244" mass="27705">MSKLVKLFCPFNTPVPVQPVLDLLTRQFPGDAFDKTIDIEGELVLLEDAPLFIKDTIHHNERIPLITNGNERLMVELSGFALKKPFGYAGENVWYILIEMSDEVQPAASYLSFMEELIALWRPYWAVMNDSNTEGYAALQLQPVGFEIAAKLGLPRLKPPAKYRGPFIPSGMAWINYWSKTTVEQMRVNYNTLKEQVFSVKQTADAGLLFQLTENVLSIENREDLQLLISMFDAYPDVGGRLIQ</sequence>
<keyword evidence="2" id="KW-1185">Reference proteome</keyword>
<accession>A0A1V9GCB9</accession>
<name>A0A1V9GCB9_9BACT</name>
<protein>
    <submittedName>
        <fullName evidence="1">Uncharacterized protein</fullName>
    </submittedName>
</protein>
<dbReference type="Pfam" id="PF19378">
    <property type="entry name" value="DUF5953"/>
    <property type="match status" value="1"/>
</dbReference>
<dbReference type="AlphaFoldDB" id="A0A1V9GCB9"/>
<proteinExistence type="predicted"/>